<name>A0A0A7PHX4_9SPHN</name>
<dbReference type="InterPro" id="IPR029058">
    <property type="entry name" value="AB_hydrolase_fold"/>
</dbReference>
<sequence length="720" mass="78758">MIVKPISAAVTAALTVATPAATQQARHWTLEDQLSIPEVGGLSISADGHSAFYVVRVADVASRRMVAVLRRVELESGATRDILRAQWIDQLHRIPGEDAWSARIDKGDGVQLYRIEMDDSITPLIVHPATAIFGDTEGAVYPGYGHAPLATGVRAHDWSPDGKRLFYVVLDAAPQATGVRHGEDVVIERARRRAPGTATASIYLRSEGRDTLIATRPNNDITTFFERNFVRWTSDAVLFNVTDVDPEGRSRVVTMAWSFAAKTARVLDTLAESAQAIGPLGGQLSSEGYGDRRELVEAMTGGARHSYGHLPFALDGRAASGVRSADGKRSIVGVRMLDNPRFGLIVLEPGRLRTIGGAFSLNDCDFTISLSKGACIAQSQTQPPAIAEIDVVSGRIRPVASVSPRHERLSSLRVEPRTWTNRHGNKATGYIIWPRRYVAGQRYPAIVITHGTDADERFANRENQWEYPAQLFAERGYVVLLINEPSARENAEVWAARLAWRNETKAVAPETMRQLIWLNGVASYEDAVMELVGTGVIDQARVGIAGYSRGSQMVNVTITNSSLFRAASSGDGGYLEPAFYPDVSGSYDAVFGGPPTDPVALMHYRRLSPSLRADKVCGAVLQQVAAPLVPSIDFHTALRKAGVPAELSLYPGDDAASDETHIFHIPSNRLGAMQENIAWFDYWLLGERDPNSPYADRYTVWDKMRDEAPRHCGTPLPLKN</sequence>
<dbReference type="KEGG" id="sphk:SKP52_13925"/>
<feature type="domain" description="Peptidase S9 prolyl oligopeptidase catalytic" evidence="1">
    <location>
        <begin position="469"/>
        <end position="684"/>
    </location>
</feature>
<dbReference type="GO" id="GO:0006508">
    <property type="term" value="P:proteolysis"/>
    <property type="evidence" value="ECO:0007669"/>
    <property type="project" value="InterPro"/>
</dbReference>
<dbReference type="HOGENOM" id="CLU_382587_0_0_5"/>
<dbReference type="GO" id="GO:0004177">
    <property type="term" value="F:aminopeptidase activity"/>
    <property type="evidence" value="ECO:0007669"/>
    <property type="project" value="UniProtKB-KW"/>
</dbReference>
<accession>A0A0A7PHX4</accession>
<dbReference type="Proteomes" id="UP000030907">
    <property type="component" value="Chromosome"/>
</dbReference>
<dbReference type="GO" id="GO:0008236">
    <property type="term" value="F:serine-type peptidase activity"/>
    <property type="evidence" value="ECO:0007669"/>
    <property type="project" value="InterPro"/>
</dbReference>
<evidence type="ECO:0000259" key="1">
    <source>
        <dbReference type="Pfam" id="PF00326"/>
    </source>
</evidence>
<keyword evidence="2" id="KW-0645">Protease</keyword>
<gene>
    <name evidence="2" type="ORF">SKP52_13925</name>
</gene>
<dbReference type="Gene3D" id="3.40.50.1820">
    <property type="entry name" value="alpha/beta hydrolase"/>
    <property type="match status" value="1"/>
</dbReference>
<evidence type="ECO:0000313" key="2">
    <source>
        <dbReference type="EMBL" id="AJA09671.1"/>
    </source>
</evidence>
<reference evidence="2 3" key="1">
    <citation type="journal article" date="2015" name="Int. J. Syst. Evol. Microbiol.">
        <title>Description of Sphingopyxis fribergensis sp. nov. - a soil bacterium with the ability to degrade styrene and phenylacetic acid.</title>
        <authorList>
            <person name="Oelschlagel M."/>
            <person name="Ruckert C."/>
            <person name="Kalinowski J."/>
            <person name="Schmidt G."/>
            <person name="Schlomann M."/>
            <person name="Tischler D."/>
        </authorList>
    </citation>
    <scope>NUCLEOTIDE SEQUENCE [LARGE SCALE GENOMIC DNA]</scope>
    <source>
        <strain evidence="2 3">Kp5.2</strain>
    </source>
</reference>
<evidence type="ECO:0000313" key="3">
    <source>
        <dbReference type="Proteomes" id="UP000030907"/>
    </source>
</evidence>
<keyword evidence="2" id="KW-0378">Hydrolase</keyword>
<keyword evidence="3" id="KW-1185">Reference proteome</keyword>
<organism evidence="2 3">
    <name type="scientific">Sphingopyxis fribergensis</name>
    <dbReference type="NCBI Taxonomy" id="1515612"/>
    <lineage>
        <taxon>Bacteria</taxon>
        <taxon>Pseudomonadati</taxon>
        <taxon>Pseudomonadota</taxon>
        <taxon>Alphaproteobacteria</taxon>
        <taxon>Sphingomonadales</taxon>
        <taxon>Sphingomonadaceae</taxon>
        <taxon>Sphingopyxis</taxon>
    </lineage>
</organism>
<keyword evidence="2" id="KW-0031">Aminopeptidase</keyword>
<dbReference type="EMBL" id="CP009122">
    <property type="protein sequence ID" value="AJA09671.1"/>
    <property type="molecule type" value="Genomic_DNA"/>
</dbReference>
<proteinExistence type="predicted"/>
<protein>
    <submittedName>
        <fullName evidence="2">Dipeptidyl aminopeptidases/acylaminoacyl-peptidases-like protein</fullName>
    </submittedName>
</protein>
<dbReference type="Pfam" id="PF00326">
    <property type="entry name" value="Peptidase_S9"/>
    <property type="match status" value="1"/>
</dbReference>
<dbReference type="SUPFAM" id="SSF53474">
    <property type="entry name" value="alpha/beta-Hydrolases"/>
    <property type="match status" value="1"/>
</dbReference>
<dbReference type="STRING" id="1515612.SKP52_13925"/>
<dbReference type="AlphaFoldDB" id="A0A0A7PHX4"/>
<dbReference type="RefSeq" id="WP_081997362.1">
    <property type="nucleotide sequence ID" value="NZ_CP009122.1"/>
</dbReference>
<dbReference type="InterPro" id="IPR001375">
    <property type="entry name" value="Peptidase_S9_cat"/>
</dbReference>